<evidence type="ECO:0008006" key="3">
    <source>
        <dbReference type="Google" id="ProtNLM"/>
    </source>
</evidence>
<sequence>MRNKKIALVPIDQRPVSYDLPRDLARIGGWDVVLPPKHQLGFLKERADIDGVWSWLENVIDDVDGVIVSMDMLLYGGLVPSRINQEDLSVILDRLERLKLIKKTNPSLPVMAMSSTMRISNNNINEEEKVYWKDYGVKIYQYSYYAHRYEIHQELEDQKKMKRLEVEIPEVILQDYLSTREKHFKVNQKLIEYVESKWLNFLVFPQDDTSEYGLNIKEQEILHQTIYQKKLFQNILIYPGADEVASTLVTRLIYQSVNQSPPTFYPIYSGESGSFLNAMYEDRPIRESVKGQVYAIGSHIVDSVQDADIVLGVNVPGKKQGDLALGHYLNQVDTNDRNIGEWTKRLSYYFRKGKAVAVADLAYANGADETMVKHLFSEWHLTDLIGFAGWNTAGNTMGTVVSQAALYVLAERIGLKITEEKDYLLRIRYLDDYLYQAKIRALVRKQIDERATDEQKLEMINRYFMKYIKNDPMMDPYRIKELYLPWSRLFEIGIQIEK</sequence>
<accession>A0A1H0BR71</accession>
<dbReference type="RefSeq" id="WP_176753023.1">
    <property type="nucleotide sequence ID" value="NZ_BJVZ01000008.1"/>
</dbReference>
<dbReference type="Pfam" id="PF13552">
    <property type="entry name" value="DUF4127"/>
    <property type="match status" value="1"/>
</dbReference>
<organism evidence="1 2">
    <name type="scientific">Tenuibacillus multivorans</name>
    <dbReference type="NCBI Taxonomy" id="237069"/>
    <lineage>
        <taxon>Bacteria</taxon>
        <taxon>Bacillati</taxon>
        <taxon>Bacillota</taxon>
        <taxon>Bacilli</taxon>
        <taxon>Bacillales</taxon>
        <taxon>Bacillaceae</taxon>
        <taxon>Tenuibacillus</taxon>
    </lineage>
</organism>
<evidence type="ECO:0000313" key="2">
    <source>
        <dbReference type="Proteomes" id="UP000199334"/>
    </source>
</evidence>
<name>A0A1H0BR71_9BACI</name>
<keyword evidence="2" id="KW-1185">Reference proteome</keyword>
<dbReference type="Proteomes" id="UP000199334">
    <property type="component" value="Unassembled WGS sequence"/>
</dbReference>
<dbReference type="STRING" id="237069.SAMN05216498_2355"/>
<reference evidence="1 2" key="1">
    <citation type="submission" date="2016-10" db="EMBL/GenBank/DDBJ databases">
        <authorList>
            <person name="de Groot N.N."/>
        </authorList>
    </citation>
    <scope>NUCLEOTIDE SEQUENCE [LARGE SCALE GENOMIC DNA]</scope>
    <source>
        <strain evidence="1 2">CGMCC 1.3442</strain>
    </source>
</reference>
<gene>
    <name evidence="1" type="ORF">SAMN05216498_2355</name>
</gene>
<evidence type="ECO:0000313" key="1">
    <source>
        <dbReference type="EMBL" id="SDN48120.1"/>
    </source>
</evidence>
<dbReference type="InterPro" id="IPR025394">
    <property type="entry name" value="DUF4127"/>
</dbReference>
<protein>
    <recommendedName>
        <fullName evidence="3">DUF4127 family protein</fullName>
    </recommendedName>
</protein>
<proteinExistence type="predicted"/>
<dbReference type="EMBL" id="FNIG01000005">
    <property type="protein sequence ID" value="SDN48120.1"/>
    <property type="molecule type" value="Genomic_DNA"/>
</dbReference>
<dbReference type="AlphaFoldDB" id="A0A1H0BR71"/>